<reference evidence="3" key="1">
    <citation type="journal article" date="2019" name="Curr. Biol.">
        <title>Genome Sequence of Striga asiatica Provides Insight into the Evolution of Plant Parasitism.</title>
        <authorList>
            <person name="Yoshida S."/>
            <person name="Kim S."/>
            <person name="Wafula E.K."/>
            <person name="Tanskanen J."/>
            <person name="Kim Y.M."/>
            <person name="Honaas L."/>
            <person name="Yang Z."/>
            <person name="Spallek T."/>
            <person name="Conn C.E."/>
            <person name="Ichihashi Y."/>
            <person name="Cheong K."/>
            <person name="Cui S."/>
            <person name="Der J.P."/>
            <person name="Gundlach H."/>
            <person name="Jiao Y."/>
            <person name="Hori C."/>
            <person name="Ishida J.K."/>
            <person name="Kasahara H."/>
            <person name="Kiba T."/>
            <person name="Kim M.S."/>
            <person name="Koo N."/>
            <person name="Laohavisit A."/>
            <person name="Lee Y.H."/>
            <person name="Lumba S."/>
            <person name="McCourt P."/>
            <person name="Mortimer J.C."/>
            <person name="Mutuku J.M."/>
            <person name="Nomura T."/>
            <person name="Sasaki-Sekimoto Y."/>
            <person name="Seto Y."/>
            <person name="Wang Y."/>
            <person name="Wakatake T."/>
            <person name="Sakakibara H."/>
            <person name="Demura T."/>
            <person name="Yamaguchi S."/>
            <person name="Yoneyama K."/>
            <person name="Manabe R.I."/>
            <person name="Nelson D.C."/>
            <person name="Schulman A.H."/>
            <person name="Timko M.P."/>
            <person name="dePamphilis C.W."/>
            <person name="Choi D."/>
            <person name="Shirasu K."/>
        </authorList>
    </citation>
    <scope>NUCLEOTIDE SEQUENCE [LARGE SCALE GENOMIC DNA]</scope>
    <source>
        <strain evidence="3">cv. UVA1</strain>
    </source>
</reference>
<evidence type="ECO:0000313" key="3">
    <source>
        <dbReference type="Proteomes" id="UP000325081"/>
    </source>
</evidence>
<keyword evidence="2" id="KW-0378">Hydrolase</keyword>
<comment type="caution">
    <text evidence="2">The sequence shown here is derived from an EMBL/GenBank/DDBJ whole genome shotgun (WGS) entry which is preliminary data.</text>
</comment>
<evidence type="ECO:0000313" key="2">
    <source>
        <dbReference type="EMBL" id="GER55343.1"/>
    </source>
</evidence>
<feature type="region of interest" description="Disordered" evidence="1">
    <location>
        <begin position="1"/>
        <end position="26"/>
    </location>
</feature>
<accession>A0A5A7RC84</accession>
<dbReference type="GO" id="GO:0005524">
    <property type="term" value="F:ATP binding"/>
    <property type="evidence" value="ECO:0007669"/>
    <property type="project" value="UniProtKB-KW"/>
</dbReference>
<dbReference type="Proteomes" id="UP000325081">
    <property type="component" value="Unassembled WGS sequence"/>
</dbReference>
<dbReference type="EMBL" id="BKCP01011737">
    <property type="protein sequence ID" value="GER55343.1"/>
    <property type="molecule type" value="Genomic_DNA"/>
</dbReference>
<evidence type="ECO:0000256" key="1">
    <source>
        <dbReference type="SAM" id="MobiDB-lite"/>
    </source>
</evidence>
<keyword evidence="3" id="KW-1185">Reference proteome</keyword>
<dbReference type="GO" id="GO:0008233">
    <property type="term" value="F:peptidase activity"/>
    <property type="evidence" value="ECO:0007669"/>
    <property type="project" value="UniProtKB-KW"/>
</dbReference>
<protein>
    <submittedName>
        <fullName evidence="2">ATP-dependent Clp protease ATP-binding subunit ClpX</fullName>
    </submittedName>
</protein>
<keyword evidence="2" id="KW-0645">Protease</keyword>
<gene>
    <name evidence="2" type="ORF">STAS_32994</name>
</gene>
<keyword evidence="2" id="KW-0067">ATP-binding</keyword>
<organism evidence="2 3">
    <name type="scientific">Striga asiatica</name>
    <name type="common">Asiatic witchweed</name>
    <name type="synonym">Buchnera asiatica</name>
    <dbReference type="NCBI Taxonomy" id="4170"/>
    <lineage>
        <taxon>Eukaryota</taxon>
        <taxon>Viridiplantae</taxon>
        <taxon>Streptophyta</taxon>
        <taxon>Embryophyta</taxon>
        <taxon>Tracheophyta</taxon>
        <taxon>Spermatophyta</taxon>
        <taxon>Magnoliopsida</taxon>
        <taxon>eudicotyledons</taxon>
        <taxon>Gunneridae</taxon>
        <taxon>Pentapetalae</taxon>
        <taxon>asterids</taxon>
        <taxon>lamiids</taxon>
        <taxon>Lamiales</taxon>
        <taxon>Orobanchaceae</taxon>
        <taxon>Buchnereae</taxon>
        <taxon>Striga</taxon>
    </lineage>
</organism>
<dbReference type="AlphaFoldDB" id="A0A5A7RC84"/>
<dbReference type="GO" id="GO:0006508">
    <property type="term" value="P:proteolysis"/>
    <property type="evidence" value="ECO:0007669"/>
    <property type="project" value="UniProtKB-KW"/>
</dbReference>
<sequence length="158" mass="17011">MQHSTKIQLKHKSIQKSSQSNTAPPCRERAYMEDASIQDKPPSHEPQGEAHCGLLNQFHPLIQTLIGTNKHQSIIAGVVVCFIPDVEPAVDAAGEEAGATVDDMVCGRGRWLRGRYVAVGTTNEAVIPSGIWSAADRIVFCLAVKFPISAGNGALQRP</sequence>
<proteinExistence type="predicted"/>
<name>A0A5A7RC84_STRAF</name>
<keyword evidence="2" id="KW-0547">Nucleotide-binding</keyword>